<organism evidence="1 2">
    <name type="scientific">Cardiobacterium valvarum F0432</name>
    <dbReference type="NCBI Taxonomy" id="797473"/>
    <lineage>
        <taxon>Bacteria</taxon>
        <taxon>Pseudomonadati</taxon>
        <taxon>Pseudomonadota</taxon>
        <taxon>Gammaproteobacteria</taxon>
        <taxon>Cardiobacteriales</taxon>
        <taxon>Cardiobacteriaceae</taxon>
        <taxon>Cardiobacterium</taxon>
    </lineage>
</organism>
<accession>G9ZD74</accession>
<protein>
    <submittedName>
        <fullName evidence="1">Uncharacterized protein</fullName>
    </submittedName>
</protein>
<reference evidence="1 2" key="1">
    <citation type="submission" date="2011-08" db="EMBL/GenBank/DDBJ databases">
        <authorList>
            <person name="Weinstock G."/>
            <person name="Sodergren E."/>
            <person name="Clifton S."/>
            <person name="Fulton L."/>
            <person name="Fulton B."/>
            <person name="Courtney L."/>
            <person name="Fronick C."/>
            <person name="Harrison M."/>
            <person name="Strong C."/>
            <person name="Farmer C."/>
            <person name="Delahaunty K."/>
            <person name="Markovic C."/>
            <person name="Hall O."/>
            <person name="Minx P."/>
            <person name="Tomlinson C."/>
            <person name="Mitreva M."/>
            <person name="Hou S."/>
            <person name="Chen J."/>
            <person name="Wollam A."/>
            <person name="Pepin K.H."/>
            <person name="Johnson M."/>
            <person name="Bhonagiri V."/>
            <person name="Zhang X."/>
            <person name="Suruliraj S."/>
            <person name="Warren W."/>
            <person name="Chinwalla A."/>
            <person name="Mardis E.R."/>
            <person name="Wilson R.K."/>
        </authorList>
    </citation>
    <scope>NUCLEOTIDE SEQUENCE [LARGE SCALE GENOMIC DNA]</scope>
    <source>
        <strain evidence="1 2">F0432</strain>
    </source>
</reference>
<dbReference type="STRING" id="797473.HMPREF9080_00708"/>
<sequence length="58" mass="6254">MEYNMAQTFKEAGVAIAGVRWVNINNDNMVVAHDDPFDADAFVSALHRADGSVSVTKG</sequence>
<dbReference type="HOGENOM" id="CLU_2970966_0_0_6"/>
<dbReference type="EMBL" id="AGCM01000034">
    <property type="protein sequence ID" value="EHM55539.1"/>
    <property type="molecule type" value="Genomic_DNA"/>
</dbReference>
<evidence type="ECO:0000313" key="2">
    <source>
        <dbReference type="Proteomes" id="UP000004750"/>
    </source>
</evidence>
<evidence type="ECO:0000313" key="1">
    <source>
        <dbReference type="EMBL" id="EHM55539.1"/>
    </source>
</evidence>
<dbReference type="Proteomes" id="UP000004750">
    <property type="component" value="Unassembled WGS sequence"/>
</dbReference>
<gene>
    <name evidence="1" type="ORF">HMPREF9080_00708</name>
</gene>
<name>G9ZD74_9GAMM</name>
<comment type="caution">
    <text evidence="1">The sequence shown here is derived from an EMBL/GenBank/DDBJ whole genome shotgun (WGS) entry which is preliminary data.</text>
</comment>
<proteinExistence type="predicted"/>
<dbReference type="AlphaFoldDB" id="G9ZD74"/>